<feature type="compositionally biased region" description="Low complexity" evidence="6">
    <location>
        <begin position="118"/>
        <end position="129"/>
    </location>
</feature>
<proteinExistence type="inferred from homology"/>
<feature type="compositionally biased region" description="Low complexity" evidence="6">
    <location>
        <begin position="42"/>
        <end position="94"/>
    </location>
</feature>
<feature type="compositionally biased region" description="Polar residues" evidence="6">
    <location>
        <begin position="95"/>
        <end position="117"/>
    </location>
</feature>
<feature type="compositionally biased region" description="Basic residues" evidence="6">
    <location>
        <begin position="504"/>
        <end position="514"/>
    </location>
</feature>
<evidence type="ECO:0000256" key="4">
    <source>
        <dbReference type="ARBA" id="ARBA00023242"/>
    </source>
</evidence>
<evidence type="ECO:0000313" key="10">
    <source>
        <dbReference type="WBParaSite" id="HDID_0000023501-mRNA-1"/>
    </source>
</evidence>
<gene>
    <name evidence="8" type="ORF">HDID_LOCUS236</name>
</gene>
<evidence type="ECO:0000256" key="2">
    <source>
        <dbReference type="ARBA" id="ARBA00023125"/>
    </source>
</evidence>
<dbReference type="InterPro" id="IPR009057">
    <property type="entry name" value="Homeodomain-like_sf"/>
</dbReference>
<dbReference type="AlphaFoldDB" id="A0A158QBN1"/>
<sequence length="963" mass="101065">MPDSIGSASGTGSNGNAEKSQLQETTPPGETSHLISSEESHQQQTQSQPSQTTPQGQGQQRFNSASESSNSTPPSNSANDGASSSSRYHGSSSSNTNYPTSRSTDPHLQSTAMGSNFPQDASSSVTPSSTPQPQPTPLYSPRPSSYSMSGNRPPSPPAQSRLAVDPRMPSHSMQQQPAAQSGQHFSDQSYAPPPPPPLAASQQAIYDHPLYPLLMLIFEKCELATCTPRDRNNSRTSTDGLQQNPMSTGEPTVWSSVSFDSDILAFAENVSQFARSNKSTRSGDSEIDSLIIQAIRVLRVHLIEIEKVHELCDNFCERYIAFLRNRMPTDLMVEDRESAGSTGSANSPQAPPPSSHGGQMRPPYLPPNMDHHGPPSDVFSSPYAAMYSEDPHRRYPSGYPDQSAAHHPFFESPAAAAAAVAYQASMMGQLRPPFQSIDVLPPSSNPAYAASTLLAEQQQLHHQQMAGVPFGGGGSDRVGMYSKNSTNGGGNIPMNAGGGGGGYSHHHHSHHQQHHLGDALSINTSIGGSDPVPTAAAAAASAAAQFGLKHSPALPGSGSSRKSSDTEDTAHGSPSNLDGSRSGSRGGISVHSRSESGLTSASIHLNGATSHQCSRYHPSSLGPHDMGSEAGDGLAKSIGSAENLDDFDDDKSAKRQKKRGIFPKAATNIMRAWLFQHLSHPYPSEEQKKQLSSETGLTILQVNNWFINARRRIVQPMIDQSNRSGPLGYSTDSSGRVSYMDNQHFAAYGQPEFSQNPGLYAALAAAAVSGGMMDGRGLMGTTSSPDLSGAASNGVPTGDPSSSYAPSSYRYHPHSGYSGGHPTPGAFPSSGQPSVGSMRGSPVSSGYSPPVQFRPTQNGPIVGGGGYGNFYGSQESQQPGQNQHLRRQNSFGGDLGINTATNNGPAAAGSSESGGSFGSGVGSASSGSGAADGNASAFVSQHHHHHHHQHSDSGPLQQDIHAT</sequence>
<dbReference type="Pfam" id="PF16493">
    <property type="entry name" value="Meis_PKNOX_N"/>
    <property type="match status" value="1"/>
</dbReference>
<reference evidence="8 9" key="2">
    <citation type="submission" date="2018-11" db="EMBL/GenBank/DDBJ databases">
        <authorList>
            <consortium name="Pathogen Informatics"/>
        </authorList>
    </citation>
    <scope>NUCLEOTIDE SEQUENCE [LARGE SCALE GENOMIC DNA]</scope>
</reference>
<dbReference type="PANTHER" id="PTHR11850">
    <property type="entry name" value="HOMEOBOX PROTEIN TRANSCRIPTION FACTORS"/>
    <property type="match status" value="1"/>
</dbReference>
<dbReference type="SUPFAM" id="SSF46689">
    <property type="entry name" value="Homeodomain-like"/>
    <property type="match status" value="1"/>
</dbReference>
<evidence type="ECO:0000256" key="6">
    <source>
        <dbReference type="SAM" id="MobiDB-lite"/>
    </source>
</evidence>
<dbReference type="GO" id="GO:0005634">
    <property type="term" value="C:nucleus"/>
    <property type="evidence" value="ECO:0007669"/>
    <property type="project" value="UniProtKB-SubCell"/>
</dbReference>
<feature type="compositionally biased region" description="Polar residues" evidence="6">
    <location>
        <begin position="234"/>
        <end position="249"/>
    </location>
</feature>
<dbReference type="FunFam" id="1.10.10.60:FF:000004">
    <property type="entry name" value="Meis2 homeobox isoform 2c"/>
    <property type="match status" value="1"/>
</dbReference>
<evidence type="ECO:0000256" key="5">
    <source>
        <dbReference type="PROSITE-ProRule" id="PRU00108"/>
    </source>
</evidence>
<dbReference type="GO" id="GO:0006355">
    <property type="term" value="P:regulation of DNA-templated transcription"/>
    <property type="evidence" value="ECO:0007669"/>
    <property type="project" value="InterPro"/>
</dbReference>
<evidence type="ECO:0000259" key="7">
    <source>
        <dbReference type="PROSITE" id="PS50071"/>
    </source>
</evidence>
<keyword evidence="4 5" id="KW-0539">Nucleus</keyword>
<organism evidence="10">
    <name type="scientific">Hymenolepis diminuta</name>
    <name type="common">Rat tapeworm</name>
    <dbReference type="NCBI Taxonomy" id="6216"/>
    <lineage>
        <taxon>Eukaryota</taxon>
        <taxon>Metazoa</taxon>
        <taxon>Spiralia</taxon>
        <taxon>Lophotrochozoa</taxon>
        <taxon>Platyhelminthes</taxon>
        <taxon>Cestoda</taxon>
        <taxon>Eucestoda</taxon>
        <taxon>Cyclophyllidea</taxon>
        <taxon>Hymenolepididae</taxon>
        <taxon>Hymenolepis</taxon>
    </lineage>
</organism>
<feature type="compositionally biased region" description="Gly residues" evidence="6">
    <location>
        <begin position="487"/>
        <end position="503"/>
    </location>
</feature>
<feature type="region of interest" description="Disordered" evidence="6">
    <location>
        <begin position="228"/>
        <end position="249"/>
    </location>
</feature>
<feature type="region of interest" description="Disordered" evidence="6">
    <location>
        <begin position="777"/>
        <end position="963"/>
    </location>
</feature>
<dbReference type="CDD" id="cd00086">
    <property type="entry name" value="homeodomain"/>
    <property type="match status" value="1"/>
</dbReference>
<dbReference type="STRING" id="6216.A0A158QBN1"/>
<comment type="similarity">
    <text evidence="1">Belongs to the TALE/MEIS homeobox family.</text>
</comment>
<dbReference type="InterPro" id="IPR001356">
    <property type="entry name" value="HD"/>
</dbReference>
<dbReference type="GO" id="GO:0003677">
    <property type="term" value="F:DNA binding"/>
    <property type="evidence" value="ECO:0007669"/>
    <property type="project" value="UniProtKB-UniRule"/>
</dbReference>
<feature type="compositionally biased region" description="Low complexity" evidence="6">
    <location>
        <begin position="922"/>
        <end position="937"/>
    </location>
</feature>
<dbReference type="InterPro" id="IPR008422">
    <property type="entry name" value="KN_HD"/>
</dbReference>
<dbReference type="PROSITE" id="PS50071">
    <property type="entry name" value="HOMEOBOX_2"/>
    <property type="match status" value="1"/>
</dbReference>
<feature type="compositionally biased region" description="Polar residues" evidence="6">
    <location>
        <begin position="171"/>
        <end position="189"/>
    </location>
</feature>
<feature type="region of interest" description="Disordered" evidence="6">
    <location>
        <begin position="470"/>
        <end position="516"/>
    </location>
</feature>
<feature type="compositionally biased region" description="Low complexity" evidence="6">
    <location>
        <begin position="898"/>
        <end position="914"/>
    </location>
</feature>
<evidence type="ECO:0000256" key="1">
    <source>
        <dbReference type="ARBA" id="ARBA00009661"/>
    </source>
</evidence>
<dbReference type="Gene3D" id="1.10.10.60">
    <property type="entry name" value="Homeodomain-like"/>
    <property type="match status" value="1"/>
</dbReference>
<feature type="DNA-binding region" description="Homeobox" evidence="5">
    <location>
        <begin position="655"/>
        <end position="717"/>
    </location>
</feature>
<feature type="compositionally biased region" description="Pro residues" evidence="6">
    <location>
        <begin position="130"/>
        <end position="140"/>
    </location>
</feature>
<reference evidence="10" key="1">
    <citation type="submission" date="2016-04" db="UniProtKB">
        <authorList>
            <consortium name="WormBaseParasite"/>
        </authorList>
    </citation>
    <scope>IDENTIFICATION</scope>
</reference>
<dbReference type="InterPro" id="IPR032453">
    <property type="entry name" value="PKNOX/Meis_N"/>
</dbReference>
<keyword evidence="3 5" id="KW-0371">Homeobox</keyword>
<feature type="compositionally biased region" description="Polar residues" evidence="6">
    <location>
        <begin position="18"/>
        <end position="35"/>
    </location>
</feature>
<dbReference type="Pfam" id="PF05920">
    <property type="entry name" value="Homeobox_KN"/>
    <property type="match status" value="1"/>
</dbReference>
<feature type="region of interest" description="Disordered" evidence="6">
    <location>
        <begin position="1"/>
        <end position="201"/>
    </location>
</feature>
<keyword evidence="2 5" id="KW-0238">DNA-binding</keyword>
<dbReference type="OrthoDB" id="10056939at2759"/>
<dbReference type="SMART" id="SM00389">
    <property type="entry name" value="HOX"/>
    <property type="match status" value="1"/>
</dbReference>
<evidence type="ECO:0000313" key="9">
    <source>
        <dbReference type="Proteomes" id="UP000274504"/>
    </source>
</evidence>
<dbReference type="Proteomes" id="UP000274504">
    <property type="component" value="Unassembled WGS sequence"/>
</dbReference>
<feature type="compositionally biased region" description="Low complexity" evidence="6">
    <location>
        <begin position="800"/>
        <end position="810"/>
    </location>
</feature>
<feature type="compositionally biased region" description="Low complexity" evidence="6">
    <location>
        <begin position="579"/>
        <end position="591"/>
    </location>
</feature>
<feature type="compositionally biased region" description="Polar residues" evidence="6">
    <location>
        <begin position="873"/>
        <end position="891"/>
    </location>
</feature>
<accession>A0A158QBN1</accession>
<feature type="compositionally biased region" description="Low complexity" evidence="6">
    <location>
        <begin position="840"/>
        <end position="851"/>
    </location>
</feature>
<name>A0A158QBN1_HYMDI</name>
<evidence type="ECO:0000256" key="3">
    <source>
        <dbReference type="ARBA" id="ARBA00023155"/>
    </source>
</evidence>
<feature type="compositionally biased region" description="Polar residues" evidence="6">
    <location>
        <begin position="780"/>
        <end position="795"/>
    </location>
</feature>
<feature type="region of interest" description="Disordered" evidence="6">
    <location>
        <begin position="550"/>
        <end position="597"/>
    </location>
</feature>
<comment type="subcellular location">
    <subcellularLocation>
        <location evidence="5">Nucleus</location>
    </subcellularLocation>
</comment>
<evidence type="ECO:0000313" key="8">
    <source>
        <dbReference type="EMBL" id="VDL14290.1"/>
    </source>
</evidence>
<protein>
    <submittedName>
        <fullName evidence="10">Homeobox domain-containing protein</fullName>
    </submittedName>
</protein>
<dbReference type="WBParaSite" id="HDID_0000023501-mRNA-1">
    <property type="protein sequence ID" value="HDID_0000023501-mRNA-1"/>
    <property type="gene ID" value="HDID_0000023501"/>
</dbReference>
<feature type="region of interest" description="Disordered" evidence="6">
    <location>
        <begin position="335"/>
        <end position="378"/>
    </location>
</feature>
<dbReference type="InterPro" id="IPR050224">
    <property type="entry name" value="TALE_homeobox"/>
</dbReference>
<dbReference type="EMBL" id="UYSG01000027">
    <property type="protein sequence ID" value="VDL14290.1"/>
    <property type="molecule type" value="Genomic_DNA"/>
</dbReference>
<feature type="region of interest" description="Disordered" evidence="6">
    <location>
        <begin position="609"/>
        <end position="661"/>
    </location>
</feature>
<feature type="compositionally biased region" description="Low complexity" evidence="6">
    <location>
        <begin position="1"/>
        <end position="17"/>
    </location>
</feature>
<feature type="domain" description="Homeobox" evidence="7">
    <location>
        <begin position="653"/>
        <end position="716"/>
    </location>
</feature>